<dbReference type="PANTHER" id="PTHR11365">
    <property type="entry name" value="5-OXOPROLINASE RELATED"/>
    <property type="match status" value="1"/>
</dbReference>
<gene>
    <name evidence="6" type="ORF">BLA27_20470</name>
</gene>
<dbReference type="InterPro" id="IPR043129">
    <property type="entry name" value="ATPase_NBD"/>
</dbReference>
<evidence type="ECO:0000259" key="4">
    <source>
        <dbReference type="Pfam" id="PF05378"/>
    </source>
</evidence>
<dbReference type="InterPro" id="IPR045079">
    <property type="entry name" value="Oxoprolinase-like"/>
</dbReference>
<dbReference type="Pfam" id="PF02538">
    <property type="entry name" value="Hydantoinase_B"/>
    <property type="match status" value="1"/>
</dbReference>
<dbReference type="InterPro" id="IPR008040">
    <property type="entry name" value="Hydant_A_N"/>
</dbReference>
<organism evidence="6 7">
    <name type="scientific">Brucella cytisi</name>
    <dbReference type="NCBI Taxonomy" id="407152"/>
    <lineage>
        <taxon>Bacteria</taxon>
        <taxon>Pseudomonadati</taxon>
        <taxon>Pseudomonadota</taxon>
        <taxon>Alphaproteobacteria</taxon>
        <taxon>Hyphomicrobiales</taxon>
        <taxon>Brucellaceae</taxon>
        <taxon>Brucella/Ochrobactrum group</taxon>
        <taxon>Brucella</taxon>
    </lineage>
</organism>
<dbReference type="InterPro" id="IPR049517">
    <property type="entry name" value="ACX-like_C"/>
</dbReference>
<feature type="domain" description="Hydantoinase B/oxoprolinase" evidence="3">
    <location>
        <begin position="717"/>
        <end position="1234"/>
    </location>
</feature>
<comment type="similarity">
    <text evidence="1">Belongs to the oxoprolinase family.</text>
</comment>
<dbReference type="GO" id="GO:0017168">
    <property type="term" value="F:5-oxoprolinase (ATP-hydrolyzing) activity"/>
    <property type="evidence" value="ECO:0007669"/>
    <property type="project" value="TreeGrafter"/>
</dbReference>
<keyword evidence="7" id="KW-1185">Reference proteome</keyword>
<dbReference type="Pfam" id="PF05378">
    <property type="entry name" value="Hydant_A_N"/>
    <property type="match status" value="1"/>
</dbReference>
<dbReference type="GO" id="GO:0005829">
    <property type="term" value="C:cytosol"/>
    <property type="evidence" value="ECO:0007669"/>
    <property type="project" value="TreeGrafter"/>
</dbReference>
<sequence length="1282" mass="136355">MSSRWRIGFDIGGTFTDFILYDKLEGTVRLHKRLTTPHDPSEAALIGLGELTGQAGITLADVGDIVHGTTLVTNAVIERKGARLGLITTQGFRDILEMGTEQRYDIYDLFLTFPEPLVSRDLRLEVKERIDSGGNVVDTLDDEAVRKAADILVAQGCEAIAICFLNSYRNSAHEQAAGRIVQQAHPGIAVSLSSEVVAEIWEYQRFVTTAANAYVQPLMHRYLERLERELTLRSFRGELRLMHSAGGLVSPETARTFPIRLLESGPAGGGLATALFGELAGHKDVISFDMGGTTAKACMIEDGAAEIAPMLEAGRVNRFAKGSGLPIKAPVIDMIEIGAGGGSIAAIDEVGLLKVGPHSASSDPGPACYGLGGTKPTVTDANLALGYYDPGFFLGGRMSLDVDAARKAIETVATPLDLSVEEAAWGIHKVVVESMGAAARVHLVEKGKDPRHYAMVGFGGAGPAHAVDVARVLGVKQVIIPPASGAASALGFLSAPLSFDMVRSLPVEFSEGFDAGTVNTLLAELEAEGRRHLIEAGVRECDIAVARSADMRLVGQMHDIAVPFPAGQIDATSLDAVRAAFSKAYSARYTSVYDGARLEAINFRVHCEGPKPELSLSGATGGGDAKAKVKGHRRAWFEGGWQDATVYDRYALQTGDRLAGPAIIEEREATTIVPPGDNVSIDAVLNLVIEVAQAGAAEVTIPADMPLAEATRLIEADPISLEIMWSRLVNVVEEMWLTVCRTAFSLVISEAQDFACELLDPEGETLAHSPRAMPVFNLTLPRAVKALLERYPADTLKPGDVLITNDPWLCAGHLFDIAVVTPVFLGGRVVGLMGTVGHVSDIGGTKDSLRAREIYEEGFQIPPMKLYEAGKLNETLTRLLGENVRNSEQVLGDLHSFVAANRIGAERLQAFLQDYGMQDLRALASVVQDRSEKAMRDAISALADGTYHGSVSNNPLGTRMTYPLALTVRDDTIHLDFTGAPPQLPQGGLNCTLNYTMAHATYPLKCMLTPNVRGNAGCYRAFSIEAPEGSILNCDKPLAVNLRTRTGWYIAPNIFRALSEAAPRQVQAFTGLPVAASVYGRDTNGNTYSDMLFVGGGQGGSAHGDGKSGLLYPTSAANTSIETFEARVPVLVIEKSYLTDSGGAGKHRGGLGQRVRLRKIADDDLATLVSLYPEGVNNPIPGLFGGHAGGGASGRVIDSSGQTLRDVGTGDLVQVTRADEIVELVLAGGAGYGALSERDPDAIARDIALELVSPEAANRDYGVKIPSTPQLIPARENTGASS</sequence>
<evidence type="ECO:0000259" key="3">
    <source>
        <dbReference type="Pfam" id="PF02538"/>
    </source>
</evidence>
<feature type="domain" description="Acetophenone carboxylase-like C-terminal" evidence="5">
    <location>
        <begin position="517"/>
        <end position="683"/>
    </location>
</feature>
<evidence type="ECO:0000313" key="7">
    <source>
        <dbReference type="Proteomes" id="UP000182985"/>
    </source>
</evidence>
<evidence type="ECO:0000313" key="6">
    <source>
        <dbReference type="EMBL" id="OIS91673.1"/>
    </source>
</evidence>
<dbReference type="EMBL" id="MOEC01000025">
    <property type="protein sequence ID" value="OIS91673.1"/>
    <property type="molecule type" value="Genomic_DNA"/>
</dbReference>
<dbReference type="RefSeq" id="WP_071633332.1">
    <property type="nucleotide sequence ID" value="NZ_JBCAUP010000012.1"/>
</dbReference>
<reference evidence="6 7" key="1">
    <citation type="submission" date="2016-10" db="EMBL/GenBank/DDBJ databases">
        <title>The Draft Genome Sequence of the Potato Rhizosphere Bacteria Ochrobactrum sp. IPA7.2.</title>
        <authorList>
            <person name="Gogoleva N.E."/>
            <person name="Khlopko Y.A."/>
            <person name="Burygin G.L."/>
            <person name="Plotnikov A.O."/>
        </authorList>
    </citation>
    <scope>NUCLEOTIDE SEQUENCE [LARGE SCALE GENOMIC DNA]</scope>
    <source>
        <strain evidence="6 7">IPA7.2</strain>
    </source>
</reference>
<dbReference type="GO" id="GO:0006749">
    <property type="term" value="P:glutathione metabolic process"/>
    <property type="evidence" value="ECO:0007669"/>
    <property type="project" value="TreeGrafter"/>
</dbReference>
<evidence type="ECO:0000259" key="5">
    <source>
        <dbReference type="Pfam" id="PF19278"/>
    </source>
</evidence>
<feature type="domain" description="Hydantoinase A/oxoprolinase" evidence="2">
    <location>
        <begin position="205"/>
        <end position="498"/>
    </location>
</feature>
<name>A0A1J6HGS6_9HYPH</name>
<dbReference type="InterPro" id="IPR002821">
    <property type="entry name" value="Hydantoinase_A"/>
</dbReference>
<dbReference type="PANTHER" id="PTHR11365:SF23">
    <property type="entry name" value="HYPOTHETICAL 5-OXOPROLINASE (EUROFUNG)-RELATED"/>
    <property type="match status" value="1"/>
</dbReference>
<protein>
    <submittedName>
        <fullName evidence="6">Methylhydantoinase</fullName>
    </submittedName>
</protein>
<accession>A0A1J6HGS6</accession>
<dbReference type="OrthoDB" id="9759608at2"/>
<dbReference type="Pfam" id="PF19278">
    <property type="entry name" value="Hydant_A_C"/>
    <property type="match status" value="1"/>
</dbReference>
<dbReference type="Pfam" id="PF01968">
    <property type="entry name" value="Hydantoinase_A"/>
    <property type="match status" value="1"/>
</dbReference>
<comment type="caution">
    <text evidence="6">The sequence shown here is derived from an EMBL/GenBank/DDBJ whole genome shotgun (WGS) entry which is preliminary data.</text>
</comment>
<dbReference type="Proteomes" id="UP000182985">
    <property type="component" value="Unassembled WGS sequence"/>
</dbReference>
<evidence type="ECO:0000256" key="1">
    <source>
        <dbReference type="ARBA" id="ARBA00010403"/>
    </source>
</evidence>
<dbReference type="InterPro" id="IPR003692">
    <property type="entry name" value="Hydantoinase_B"/>
</dbReference>
<feature type="domain" description="Hydantoinase/oxoprolinase N-terminal" evidence="4">
    <location>
        <begin position="6"/>
        <end position="183"/>
    </location>
</feature>
<evidence type="ECO:0000259" key="2">
    <source>
        <dbReference type="Pfam" id="PF01968"/>
    </source>
</evidence>
<dbReference type="SUPFAM" id="SSF53067">
    <property type="entry name" value="Actin-like ATPase domain"/>
    <property type="match status" value="1"/>
</dbReference>
<proteinExistence type="inferred from homology"/>